<sequence length="182" mass="20023">MEMGHYPHRDLALASKEDILQAFTLLHGTAITVNHQEDHTAEGFRNLRHQALEATQQREHVEAAAKASNAEAAEARQVAASGTSEAEGLRQALQASKDEAERFKEEAEASKAQAAKARQVVATVTSEDKRFKLEAEELHAENEALKAERAEVIRWVDDATSVLTGILEDMDFSIQVPALRTP</sequence>
<evidence type="ECO:0000256" key="1">
    <source>
        <dbReference type="SAM" id="MobiDB-lite"/>
    </source>
</evidence>
<dbReference type="EMBL" id="JAAALK010000081">
    <property type="protein sequence ID" value="KAG8089170.1"/>
    <property type="molecule type" value="Genomic_DNA"/>
</dbReference>
<evidence type="ECO:0000313" key="2">
    <source>
        <dbReference type="EMBL" id="KAG8089170.1"/>
    </source>
</evidence>
<reference evidence="2" key="2">
    <citation type="submission" date="2021-02" db="EMBL/GenBank/DDBJ databases">
        <authorList>
            <person name="Kimball J.A."/>
            <person name="Haas M.W."/>
            <person name="Macchietto M."/>
            <person name="Kono T."/>
            <person name="Duquette J."/>
            <person name="Shao M."/>
        </authorList>
    </citation>
    <scope>NUCLEOTIDE SEQUENCE</scope>
    <source>
        <tissue evidence="2">Fresh leaf tissue</tissue>
    </source>
</reference>
<proteinExistence type="predicted"/>
<gene>
    <name evidence="2" type="ORF">GUJ93_ZPchr0011g28719</name>
</gene>
<name>A0A8J6BPT9_ZIZPA</name>
<keyword evidence="3" id="KW-1185">Reference proteome</keyword>
<accession>A0A8J6BPT9</accession>
<reference evidence="2" key="1">
    <citation type="journal article" date="2021" name="bioRxiv">
        <title>Whole Genome Assembly and Annotation of Northern Wild Rice, Zizania palustris L., Supports a Whole Genome Duplication in the Zizania Genus.</title>
        <authorList>
            <person name="Haas M."/>
            <person name="Kono T."/>
            <person name="Macchietto M."/>
            <person name="Millas R."/>
            <person name="McGilp L."/>
            <person name="Shao M."/>
            <person name="Duquette J."/>
            <person name="Hirsch C.N."/>
            <person name="Kimball J."/>
        </authorList>
    </citation>
    <scope>NUCLEOTIDE SEQUENCE</scope>
    <source>
        <tissue evidence="2">Fresh leaf tissue</tissue>
    </source>
</reference>
<evidence type="ECO:0000313" key="3">
    <source>
        <dbReference type="Proteomes" id="UP000729402"/>
    </source>
</evidence>
<feature type="region of interest" description="Disordered" evidence="1">
    <location>
        <begin position="66"/>
        <end position="98"/>
    </location>
</feature>
<dbReference type="Proteomes" id="UP000729402">
    <property type="component" value="Unassembled WGS sequence"/>
</dbReference>
<dbReference type="AlphaFoldDB" id="A0A8J6BPT9"/>
<comment type="caution">
    <text evidence="2">The sequence shown here is derived from an EMBL/GenBank/DDBJ whole genome shotgun (WGS) entry which is preliminary data.</text>
</comment>
<protein>
    <submittedName>
        <fullName evidence="2">Uncharacterized protein</fullName>
    </submittedName>
</protein>
<feature type="compositionally biased region" description="Low complexity" evidence="1">
    <location>
        <begin position="66"/>
        <end position="80"/>
    </location>
</feature>
<organism evidence="2 3">
    <name type="scientific">Zizania palustris</name>
    <name type="common">Northern wild rice</name>
    <dbReference type="NCBI Taxonomy" id="103762"/>
    <lineage>
        <taxon>Eukaryota</taxon>
        <taxon>Viridiplantae</taxon>
        <taxon>Streptophyta</taxon>
        <taxon>Embryophyta</taxon>
        <taxon>Tracheophyta</taxon>
        <taxon>Spermatophyta</taxon>
        <taxon>Magnoliopsida</taxon>
        <taxon>Liliopsida</taxon>
        <taxon>Poales</taxon>
        <taxon>Poaceae</taxon>
        <taxon>BOP clade</taxon>
        <taxon>Oryzoideae</taxon>
        <taxon>Oryzeae</taxon>
        <taxon>Zizaniinae</taxon>
        <taxon>Zizania</taxon>
    </lineage>
</organism>